<feature type="compositionally biased region" description="Basic and acidic residues" evidence="1">
    <location>
        <begin position="397"/>
        <end position="444"/>
    </location>
</feature>
<dbReference type="AlphaFoldDB" id="A0A9R0E7W7"/>
<feature type="region of interest" description="Disordered" evidence="1">
    <location>
        <begin position="682"/>
        <end position="701"/>
    </location>
</feature>
<reference evidence="4" key="1">
    <citation type="submission" date="2025-08" db="UniProtKB">
        <authorList>
            <consortium name="RefSeq"/>
        </authorList>
    </citation>
    <scope>IDENTIFICATION</scope>
    <source>
        <tissue evidence="4">Whole larval tissue</tissue>
    </source>
</reference>
<organism evidence="3 4">
    <name type="scientific">Spodoptera frugiperda</name>
    <name type="common">Fall armyworm</name>
    <dbReference type="NCBI Taxonomy" id="7108"/>
    <lineage>
        <taxon>Eukaryota</taxon>
        <taxon>Metazoa</taxon>
        <taxon>Ecdysozoa</taxon>
        <taxon>Arthropoda</taxon>
        <taxon>Hexapoda</taxon>
        <taxon>Insecta</taxon>
        <taxon>Pterygota</taxon>
        <taxon>Neoptera</taxon>
        <taxon>Endopterygota</taxon>
        <taxon>Lepidoptera</taxon>
        <taxon>Glossata</taxon>
        <taxon>Ditrysia</taxon>
        <taxon>Noctuoidea</taxon>
        <taxon>Noctuidae</taxon>
        <taxon>Amphipyrinae</taxon>
        <taxon>Spodoptera</taxon>
    </lineage>
</organism>
<name>A0A9R0E7W7_SPOFR</name>
<proteinExistence type="predicted"/>
<sequence length="978" mass="114261">MSEQNLDLSVKEENDPAHPWEKYIKDTYLPTYKYGHNSARNPIIYPPPKEDKAYPNRVKFTVIGNRVTKEFIYCMKLVKGLYKYRWKSFDVPDIRAVTSVEWPKVWNDLKIQFGGNAYCLQSQVAILMNGQFLGGEKDLKELIESKYVYHLKLNYYDEAVQLFSNFVKLSGRPCAYFQVSIDDEEIGTMIFMLYSDIAPRTCENFLRLCKEKKCGYSGTPVHRIVKDSWIQCGGFGLKDSELDCENFIVPHDRRGVLGMANAGRHVDCSTQFFVSLQPQPWMAYKYVAFGQLISGEETLKKIEEVPTWYESPSKSIIFHNAGILNMECQDIKINKHTNRYLEGHIEYLHALGETFYEAVLEKVFLQVDRKRGRIEDASSAGEDLRATQRFMRNKEEIDQHIEESPDEQSRDDQSRDDQSRHDQSRHDQSRHEHNPSPDIEKSENDFDADNFDYDPEEYTYKQTSRVITGSEKAKREQPYYLPFTDVPYVGEVDSDFNLRRLLQGDYCLESDLDKEMIKKPVKPEHRFSFPSHILEALETPPTESESEDSTDSEEIKEIQQYLKTNADRVSFAGGTVKAVAKQGKFNLYERQKQLNTITDEILRKYKMAEDELRANKEKRVSISLPHSPFDQHKEIHRRQTGFVRPEDMAELIKFQKDDPDEEAEEDDLEVYLPYTRQIRISQAAEPATEADKKKTERRQTGFVRKDDLEKLEIFHKKEDTFVDDNKGDDEADDDVQDHDPKRKTVRMTHEAKRSSRDREDPRSSRIRARFSFDEEEYENREERPSLIGRLLDATSTYNDLDPLPTLKEYKTFSEMQQQKNNLFLTHDSPSRLLLARDESRENYLKRHSITMDIPQKSIDQVLLLQHGKKVYRKISSDYVKTIDHIEQKQENSLRSLEYAKKRPAISVKDYQKMNQEYQAKATEIDESKIKDALESNPTIKTSQFKSGLRLPGDTPLYNSLTEVTCLIGQARYQRQAIM</sequence>
<dbReference type="RefSeq" id="XP_050560373.1">
    <property type="nucleotide sequence ID" value="XM_050704416.1"/>
</dbReference>
<evidence type="ECO:0000256" key="1">
    <source>
        <dbReference type="SAM" id="MobiDB-lite"/>
    </source>
</evidence>
<dbReference type="PRINTS" id="PR00153">
    <property type="entry name" value="CSAPPISMRASE"/>
</dbReference>
<dbReference type="GO" id="GO:0005737">
    <property type="term" value="C:cytoplasm"/>
    <property type="evidence" value="ECO:0007669"/>
    <property type="project" value="TreeGrafter"/>
</dbReference>
<evidence type="ECO:0000313" key="3">
    <source>
        <dbReference type="Proteomes" id="UP000829999"/>
    </source>
</evidence>
<feature type="compositionally biased region" description="Acidic residues" evidence="1">
    <location>
        <begin position="726"/>
        <end position="736"/>
    </location>
</feature>
<feature type="compositionally biased region" description="Basic and acidic residues" evidence="1">
    <location>
        <begin position="737"/>
        <end position="763"/>
    </location>
</feature>
<evidence type="ECO:0000259" key="2">
    <source>
        <dbReference type="PROSITE" id="PS50072"/>
    </source>
</evidence>
<dbReference type="OrthoDB" id="408413at2759"/>
<dbReference type="Proteomes" id="UP000829999">
    <property type="component" value="Chromosome 2"/>
</dbReference>
<protein>
    <submittedName>
        <fullName evidence="4">Peptidyl-prolyl cis-trans isomerase G isoform X1</fullName>
    </submittedName>
</protein>
<dbReference type="PROSITE" id="PS50072">
    <property type="entry name" value="CSA_PPIASE_2"/>
    <property type="match status" value="1"/>
</dbReference>
<dbReference type="Pfam" id="PF00160">
    <property type="entry name" value="Pro_isomerase"/>
    <property type="match status" value="1"/>
</dbReference>
<feature type="region of interest" description="Disordered" evidence="1">
    <location>
        <begin position="397"/>
        <end position="457"/>
    </location>
</feature>
<feature type="domain" description="PPIase cyclophilin-type" evidence="2">
    <location>
        <begin position="176"/>
        <end position="323"/>
    </location>
</feature>
<dbReference type="Gene3D" id="2.40.100.10">
    <property type="entry name" value="Cyclophilin-like"/>
    <property type="match status" value="1"/>
</dbReference>
<accession>A0A9R0E7W7</accession>
<dbReference type="InterPro" id="IPR002130">
    <property type="entry name" value="Cyclophilin-type_PPIase_dom"/>
</dbReference>
<feature type="compositionally biased region" description="Acidic residues" evidence="1">
    <location>
        <begin position="445"/>
        <end position="457"/>
    </location>
</feature>
<dbReference type="GO" id="GO:0003755">
    <property type="term" value="F:peptidyl-prolyl cis-trans isomerase activity"/>
    <property type="evidence" value="ECO:0007669"/>
    <property type="project" value="InterPro"/>
</dbReference>
<keyword evidence="3" id="KW-1185">Reference proteome</keyword>
<feature type="compositionally biased region" description="Basic and acidic residues" evidence="1">
    <location>
        <begin position="689"/>
        <end position="701"/>
    </location>
</feature>
<dbReference type="PANTHER" id="PTHR11071">
    <property type="entry name" value="PEPTIDYL-PROLYL CIS-TRANS ISOMERASE"/>
    <property type="match status" value="1"/>
</dbReference>
<feature type="region of interest" description="Disordered" evidence="1">
    <location>
        <begin position="722"/>
        <end position="767"/>
    </location>
</feature>
<evidence type="ECO:0000313" key="4">
    <source>
        <dbReference type="RefSeq" id="XP_050560373.1"/>
    </source>
</evidence>
<dbReference type="CDD" id="cd00317">
    <property type="entry name" value="cyclophilin"/>
    <property type="match status" value="1"/>
</dbReference>
<dbReference type="GeneID" id="118268854"/>
<dbReference type="InterPro" id="IPR029000">
    <property type="entry name" value="Cyclophilin-like_dom_sf"/>
</dbReference>
<dbReference type="PANTHER" id="PTHR11071:SF561">
    <property type="entry name" value="PEPTIDYL-PROLYL CIS-TRANS ISOMERASE D-RELATED"/>
    <property type="match status" value="1"/>
</dbReference>
<keyword evidence="4" id="KW-0413">Isomerase</keyword>
<gene>
    <name evidence="4" type="primary">LOC118268854</name>
</gene>
<dbReference type="SUPFAM" id="SSF50891">
    <property type="entry name" value="Cyclophilin-like"/>
    <property type="match status" value="1"/>
</dbReference>